<sequence length="137" mass="14893">MAASVQTLQQPFFSLSPPSASSTPIPMVASVVTLRQPFFSISPPSGSSTHPHGCERSDPAASPILSQSKGIPLTHRRRLQHPSPSPSLSDISLIPLTRRRLSLASSRLKCRPTNPLLCKLLNFMVLQFVLGMLDLVR</sequence>
<feature type="compositionally biased region" description="Low complexity" evidence="1">
    <location>
        <begin position="42"/>
        <end position="51"/>
    </location>
</feature>
<feature type="region of interest" description="Disordered" evidence="1">
    <location>
        <begin position="42"/>
        <end position="90"/>
    </location>
</feature>
<accession>A0A540L086</accession>
<evidence type="ECO:0000256" key="1">
    <source>
        <dbReference type="SAM" id="MobiDB-lite"/>
    </source>
</evidence>
<dbReference type="AlphaFoldDB" id="A0A540L086"/>
<protein>
    <submittedName>
        <fullName evidence="2">Uncharacterized protein</fullName>
    </submittedName>
</protein>
<name>A0A540L086_MALBA</name>
<dbReference type="Proteomes" id="UP000315295">
    <property type="component" value="Unassembled WGS sequence"/>
</dbReference>
<keyword evidence="3" id="KW-1185">Reference proteome</keyword>
<reference evidence="2 3" key="1">
    <citation type="journal article" date="2019" name="G3 (Bethesda)">
        <title>Sequencing of a Wild Apple (Malus baccata) Genome Unravels the Differences Between Cultivated and Wild Apple Species Regarding Disease Resistance and Cold Tolerance.</title>
        <authorList>
            <person name="Chen X."/>
        </authorList>
    </citation>
    <scope>NUCLEOTIDE SEQUENCE [LARGE SCALE GENOMIC DNA]</scope>
    <source>
        <strain evidence="3">cv. Shandingzi</strain>
        <tissue evidence="2">Leaves</tissue>
    </source>
</reference>
<evidence type="ECO:0000313" key="2">
    <source>
        <dbReference type="EMBL" id="TQD79880.1"/>
    </source>
</evidence>
<dbReference type="EMBL" id="VIEB01000835">
    <property type="protein sequence ID" value="TQD79880.1"/>
    <property type="molecule type" value="Genomic_DNA"/>
</dbReference>
<proteinExistence type="predicted"/>
<organism evidence="2 3">
    <name type="scientific">Malus baccata</name>
    <name type="common">Siberian crab apple</name>
    <name type="synonym">Pyrus baccata</name>
    <dbReference type="NCBI Taxonomy" id="106549"/>
    <lineage>
        <taxon>Eukaryota</taxon>
        <taxon>Viridiplantae</taxon>
        <taxon>Streptophyta</taxon>
        <taxon>Embryophyta</taxon>
        <taxon>Tracheophyta</taxon>
        <taxon>Spermatophyta</taxon>
        <taxon>Magnoliopsida</taxon>
        <taxon>eudicotyledons</taxon>
        <taxon>Gunneridae</taxon>
        <taxon>Pentapetalae</taxon>
        <taxon>rosids</taxon>
        <taxon>fabids</taxon>
        <taxon>Rosales</taxon>
        <taxon>Rosaceae</taxon>
        <taxon>Amygdaloideae</taxon>
        <taxon>Maleae</taxon>
        <taxon>Malus</taxon>
    </lineage>
</organism>
<comment type="caution">
    <text evidence="2">The sequence shown here is derived from an EMBL/GenBank/DDBJ whole genome shotgun (WGS) entry which is preliminary data.</text>
</comment>
<evidence type="ECO:0000313" key="3">
    <source>
        <dbReference type="Proteomes" id="UP000315295"/>
    </source>
</evidence>
<gene>
    <name evidence="2" type="ORF">C1H46_034564</name>
</gene>